<keyword evidence="1" id="KW-0812">Transmembrane</keyword>
<keyword evidence="1" id="KW-0472">Membrane</keyword>
<accession>A0A2N0P9Z8</accession>
<organism evidence="2 3">
    <name type="scientific">Rhizophagus irregularis</name>
    <dbReference type="NCBI Taxonomy" id="588596"/>
    <lineage>
        <taxon>Eukaryota</taxon>
        <taxon>Fungi</taxon>
        <taxon>Fungi incertae sedis</taxon>
        <taxon>Mucoromycota</taxon>
        <taxon>Glomeromycotina</taxon>
        <taxon>Glomeromycetes</taxon>
        <taxon>Glomerales</taxon>
        <taxon>Glomeraceae</taxon>
        <taxon>Rhizophagus</taxon>
    </lineage>
</organism>
<dbReference type="EMBL" id="LLXJ01001150">
    <property type="protein sequence ID" value="PKC03642.1"/>
    <property type="molecule type" value="Genomic_DNA"/>
</dbReference>
<proteinExistence type="predicted"/>
<gene>
    <name evidence="2" type="ORF">RhiirA5_379995</name>
</gene>
<name>A0A2N0P9Z8_9GLOM</name>
<keyword evidence="1" id="KW-1133">Transmembrane helix</keyword>
<reference evidence="2 3" key="1">
    <citation type="submission" date="2016-04" db="EMBL/GenBank/DDBJ databases">
        <title>Genome analyses suggest a sexual origin of heterokaryosis in a supposedly ancient asexual fungus.</title>
        <authorList>
            <person name="Ropars J."/>
            <person name="Sedzielewska K."/>
            <person name="Noel J."/>
            <person name="Charron P."/>
            <person name="Farinelli L."/>
            <person name="Marton T."/>
            <person name="Kruger M."/>
            <person name="Pelin A."/>
            <person name="Brachmann A."/>
            <person name="Corradi N."/>
        </authorList>
    </citation>
    <scope>NUCLEOTIDE SEQUENCE [LARGE SCALE GENOMIC DNA]</scope>
    <source>
        <strain evidence="2 3">A5</strain>
    </source>
</reference>
<feature type="transmembrane region" description="Helical" evidence="1">
    <location>
        <begin position="106"/>
        <end position="126"/>
    </location>
</feature>
<protein>
    <submittedName>
        <fullName evidence="2">Uncharacterized protein</fullName>
    </submittedName>
</protein>
<evidence type="ECO:0000313" key="3">
    <source>
        <dbReference type="Proteomes" id="UP000232722"/>
    </source>
</evidence>
<evidence type="ECO:0000313" key="2">
    <source>
        <dbReference type="EMBL" id="PKC03642.1"/>
    </source>
</evidence>
<evidence type="ECO:0000256" key="1">
    <source>
        <dbReference type="SAM" id="Phobius"/>
    </source>
</evidence>
<sequence length="204" mass="23859">MLTYSCAFLSCFLSSNPPKKHIYVIADQPGTTGKYVVAEYENMGSFDHERIQNGRTLGSDPIVVGSVPPADSLWDLVRAEGFHVKTFPRNDQGFEKMVDMQIGIKSFLTMCLLLWHSSLIITYGYGPEILYYGFNKMKILQLSGGEISNWKTKEMMRFFYDIGLFGWWYRERDLTWMYFKSSSDIRKAENYIRSKYYQTKFIRI</sequence>
<dbReference type="VEuPathDB" id="FungiDB:RhiirA1_422840"/>
<reference evidence="2 3" key="2">
    <citation type="submission" date="2017-09" db="EMBL/GenBank/DDBJ databases">
        <title>Extensive intraspecific genome diversity in a model arbuscular mycorrhizal fungus.</title>
        <authorList>
            <person name="Chen E.C."/>
            <person name="Morin E."/>
            <person name="Beaudet D."/>
            <person name="Noel J."/>
            <person name="Ndikumana S."/>
            <person name="Charron P."/>
            <person name="St-Onge C."/>
            <person name="Giorgi J."/>
            <person name="Grigoriev I.V."/>
            <person name="Roux C."/>
            <person name="Martin F.M."/>
            <person name="Corradi N."/>
        </authorList>
    </citation>
    <scope>NUCLEOTIDE SEQUENCE [LARGE SCALE GENOMIC DNA]</scope>
    <source>
        <strain evidence="2 3">A5</strain>
    </source>
</reference>
<dbReference type="Proteomes" id="UP000232722">
    <property type="component" value="Unassembled WGS sequence"/>
</dbReference>
<comment type="caution">
    <text evidence="2">The sequence shown here is derived from an EMBL/GenBank/DDBJ whole genome shotgun (WGS) entry which is preliminary data.</text>
</comment>
<dbReference type="AlphaFoldDB" id="A0A2N0P9Z8"/>
<dbReference type="VEuPathDB" id="FungiDB:RhiirFUN_025574"/>